<feature type="domain" description="GCF C-terminal" evidence="5">
    <location>
        <begin position="403"/>
        <end position="604"/>
    </location>
</feature>
<dbReference type="AlphaFoldDB" id="A0AAD6FDU8"/>
<dbReference type="GO" id="GO:0003677">
    <property type="term" value="F:DNA binding"/>
    <property type="evidence" value="ECO:0007669"/>
    <property type="project" value="InterPro"/>
</dbReference>
<feature type="compositionally biased region" description="Acidic residues" evidence="4">
    <location>
        <begin position="1"/>
        <end position="11"/>
    </location>
</feature>
<gene>
    <name evidence="6" type="ORF">JOQ06_019229</name>
</gene>
<comment type="similarity">
    <text evidence="2">Belongs to the GCF family.</text>
</comment>
<feature type="compositionally biased region" description="Basic and acidic residues" evidence="4">
    <location>
        <begin position="332"/>
        <end position="342"/>
    </location>
</feature>
<dbReference type="PANTHER" id="PTHR12214">
    <property type="entry name" value="GC-RICH SEQUENCE DNA-BINDING FACTOR"/>
    <property type="match status" value="1"/>
</dbReference>
<dbReference type="InterPro" id="IPR012890">
    <property type="entry name" value="GCFC2-like"/>
</dbReference>
<feature type="compositionally biased region" description="Basic and acidic residues" evidence="4">
    <location>
        <begin position="114"/>
        <end position="124"/>
    </location>
</feature>
<comment type="caution">
    <text evidence="6">The sequence shown here is derived from an EMBL/GenBank/DDBJ whole genome shotgun (WGS) entry which is preliminary data.</text>
</comment>
<protein>
    <recommendedName>
        <fullName evidence="5">GCF C-terminal domain-containing protein</fullName>
    </recommendedName>
</protein>
<feature type="compositionally biased region" description="Polar residues" evidence="4">
    <location>
        <begin position="20"/>
        <end position="30"/>
    </location>
</feature>
<evidence type="ECO:0000256" key="1">
    <source>
        <dbReference type="ARBA" id="ARBA00004123"/>
    </source>
</evidence>
<evidence type="ECO:0000259" key="5">
    <source>
        <dbReference type="Pfam" id="PF07842"/>
    </source>
</evidence>
<dbReference type="Pfam" id="PF07842">
    <property type="entry name" value="GCFC"/>
    <property type="match status" value="1"/>
</dbReference>
<dbReference type="EMBL" id="JAPTMU010000016">
    <property type="protein sequence ID" value="KAJ4930223.1"/>
    <property type="molecule type" value="Genomic_DNA"/>
</dbReference>
<accession>A0AAD6FDU8</accession>
<dbReference type="Proteomes" id="UP001219934">
    <property type="component" value="Unassembled WGS sequence"/>
</dbReference>
<feature type="region of interest" description="Disordered" evidence="4">
    <location>
        <begin position="95"/>
        <end position="138"/>
    </location>
</feature>
<feature type="region of interest" description="Disordered" evidence="4">
    <location>
        <begin position="1"/>
        <end position="30"/>
    </location>
</feature>
<dbReference type="GO" id="GO:0000398">
    <property type="term" value="P:mRNA splicing, via spliceosome"/>
    <property type="evidence" value="ECO:0007669"/>
    <property type="project" value="InterPro"/>
</dbReference>
<evidence type="ECO:0000313" key="6">
    <source>
        <dbReference type="EMBL" id="KAJ4930223.1"/>
    </source>
</evidence>
<keyword evidence="3" id="KW-0539">Nucleus</keyword>
<reference evidence="6" key="1">
    <citation type="submission" date="2022-11" db="EMBL/GenBank/DDBJ databases">
        <title>Chromosome-level genome of Pogonophryne albipinna.</title>
        <authorList>
            <person name="Jo E."/>
        </authorList>
    </citation>
    <scope>NUCLEOTIDE SEQUENCE</scope>
    <source>
        <strain evidence="6">SGF0006</strain>
        <tissue evidence="6">Muscle</tissue>
    </source>
</reference>
<keyword evidence="7" id="KW-1185">Reference proteome</keyword>
<feature type="compositionally biased region" description="Acidic residues" evidence="4">
    <location>
        <begin position="97"/>
        <end position="113"/>
    </location>
</feature>
<organism evidence="6 7">
    <name type="scientific">Pogonophryne albipinna</name>
    <dbReference type="NCBI Taxonomy" id="1090488"/>
    <lineage>
        <taxon>Eukaryota</taxon>
        <taxon>Metazoa</taxon>
        <taxon>Chordata</taxon>
        <taxon>Craniata</taxon>
        <taxon>Vertebrata</taxon>
        <taxon>Euteleostomi</taxon>
        <taxon>Actinopterygii</taxon>
        <taxon>Neopterygii</taxon>
        <taxon>Teleostei</taxon>
        <taxon>Neoteleostei</taxon>
        <taxon>Acanthomorphata</taxon>
        <taxon>Eupercaria</taxon>
        <taxon>Perciformes</taxon>
        <taxon>Notothenioidei</taxon>
        <taxon>Pogonophryne</taxon>
    </lineage>
</organism>
<evidence type="ECO:0000256" key="2">
    <source>
        <dbReference type="ARBA" id="ARBA00010801"/>
    </source>
</evidence>
<feature type="compositionally biased region" description="Basic and acidic residues" evidence="4">
    <location>
        <begin position="350"/>
        <end position="364"/>
    </location>
</feature>
<name>A0AAD6FDU8_9TELE</name>
<dbReference type="GO" id="GO:0045944">
    <property type="term" value="P:positive regulation of transcription by RNA polymerase II"/>
    <property type="evidence" value="ECO:0007669"/>
    <property type="project" value="TreeGrafter"/>
</dbReference>
<dbReference type="InterPro" id="IPR022783">
    <property type="entry name" value="GCFC_dom"/>
</dbReference>
<comment type="subcellular location">
    <subcellularLocation>
        <location evidence="1">Nucleus</location>
    </subcellularLocation>
</comment>
<sequence length="715" mass="81658">MEVDSTDEQQQQEEAKSHVGQAQSQVSRSNITTSSFNTLSSLGSLKPGEIPDAAFIHAARKRRQQAREQGGEPPLVETENPKKLKNITQRQKIAEEIGIEGSDDEALDTGQDEESSRWEQEQIRKGISIPQVQSSQPEDNAVYYQNSYETQPYGSSYSMPFTYSTVVQQPKPTGRADNGSVHYGTPISDLTPISIDLVKKRLQDRLSQMRVGHDANARRNKQIEEDLAASESAIEQLEGSSNNNSNQYKFLQEMRGYVGDLLECFSEKVPAVLELEAAMHQLLRQRASRLVQRRQDDIKDESSEFASLSNKAVMAPNLDSFGRDRAVYQENSRQRRIAEREARRTRRRQAREQNGKRAEHKEGLSSDDEETSTDITSVNMERDRIIRECKKAFEDVVEDFHSLDCIKSHFEVWRREYADCYRDAYIGLCLPKLFNPLVRLQLMTWNPLEGQCANFEYMLWFESLLFYGFEENSVLQRGDGDISLLPSIVEKVILSKLTVRHARVVGFIRRLMKSYPTVLHGENRYTQELLKIIVFRIRRTLDEDVFLPLYPKNVLENKNGGPYLFYQRQFWSCVKLLGNILQWEGILSGSCLRDLALDSTLNRYILSALQTTDTGEDNVPKCQKVVECLPVQWFSGLKGQKTLPQLEPFCRYLTHLASSFHRGSLGGSDLERRSAKDLIKEVVKMLGQMNALDHIITVAAEHGIKDIKPLLEAKS</sequence>
<proteinExistence type="inferred from homology"/>
<feature type="region of interest" description="Disordered" evidence="4">
    <location>
        <begin position="332"/>
        <end position="376"/>
    </location>
</feature>
<evidence type="ECO:0000256" key="4">
    <source>
        <dbReference type="SAM" id="MobiDB-lite"/>
    </source>
</evidence>
<evidence type="ECO:0000256" key="3">
    <source>
        <dbReference type="ARBA" id="ARBA00023242"/>
    </source>
</evidence>
<dbReference type="GO" id="GO:0005634">
    <property type="term" value="C:nucleus"/>
    <property type="evidence" value="ECO:0007669"/>
    <property type="project" value="UniProtKB-SubCell"/>
</dbReference>
<feature type="region of interest" description="Disordered" evidence="4">
    <location>
        <begin position="57"/>
        <end position="83"/>
    </location>
</feature>
<dbReference type="PANTHER" id="PTHR12214:SF2">
    <property type="entry name" value="PAX3- AND PAX7-BINDING PROTEIN 1"/>
    <property type="match status" value="1"/>
</dbReference>
<evidence type="ECO:0000313" key="7">
    <source>
        <dbReference type="Proteomes" id="UP001219934"/>
    </source>
</evidence>